<reference evidence="1 2" key="1">
    <citation type="journal article" date="2024" name="Plant Biotechnol. J.">
        <title>Genome and CRISPR/Cas9 system of a widespread forest tree (Populus alba) in the world.</title>
        <authorList>
            <person name="Liu Y.J."/>
            <person name="Jiang P.F."/>
            <person name="Han X.M."/>
            <person name="Li X.Y."/>
            <person name="Wang H.M."/>
            <person name="Wang Y.J."/>
            <person name="Wang X.X."/>
            <person name="Zeng Q.Y."/>
        </authorList>
    </citation>
    <scope>NUCLEOTIDE SEQUENCE [LARGE SCALE GENOMIC DNA]</scope>
    <source>
        <strain evidence="2">cv. PAL-ZL1</strain>
    </source>
</reference>
<proteinExistence type="predicted"/>
<sequence length="502" mass="56970">MDPKNSFVFRKLLPIYNCIFLFTYLATQTVSHDPKSHSCEPKNCGAGPNISYPFWLSQEQQPFCGYLNFMLNCSEKKPVLTISNDVFIIEDIFYANNSMRVVNAAVYEETCPPPLHNINLDRTPFTISPGYTNLSFFYNCTSKPKDNYSLYDLSCATNSTHYSFDGFHLEEIEMRNNYSCHDFANAPIHTGEDIGSLHPANYTEVLKMGFLLNWTAPNCSTCERRGGRCGFENNEFICFCRDRPCPKSCDDGTSLNVGRKVAIGLGASLGTLVTMLIAFFFWYRRKKRQYESIFSRSIKSVPSSKAHTEKRSSYNGAHLFSYEELEEATNNFDKTRELGDGGFGTVYYGKEITITVFCVVFEEQFVEKFAFPRVVSSGKLPDGLEVAVKRLYENNYKRLEQFLNEVDILTPLRHQNLVLLHGCTSRDSRELLLNEKELRPSMEKVLEILKEIRSRDHNAKKAEDVNSPSDDVGLLKSGPIPPSPDTVTVTWISTSSTPHASV</sequence>
<accession>A0ACC4AX80</accession>
<protein>
    <submittedName>
        <fullName evidence="1">Uncharacterized protein</fullName>
    </submittedName>
</protein>
<organism evidence="1 2">
    <name type="scientific">Populus alba</name>
    <name type="common">White poplar</name>
    <dbReference type="NCBI Taxonomy" id="43335"/>
    <lineage>
        <taxon>Eukaryota</taxon>
        <taxon>Viridiplantae</taxon>
        <taxon>Streptophyta</taxon>
        <taxon>Embryophyta</taxon>
        <taxon>Tracheophyta</taxon>
        <taxon>Spermatophyta</taxon>
        <taxon>Magnoliopsida</taxon>
        <taxon>eudicotyledons</taxon>
        <taxon>Gunneridae</taxon>
        <taxon>Pentapetalae</taxon>
        <taxon>rosids</taxon>
        <taxon>fabids</taxon>
        <taxon>Malpighiales</taxon>
        <taxon>Salicaceae</taxon>
        <taxon>Saliceae</taxon>
        <taxon>Populus</taxon>
    </lineage>
</organism>
<comment type="caution">
    <text evidence="1">The sequence shown here is derived from an EMBL/GenBank/DDBJ whole genome shotgun (WGS) entry which is preliminary data.</text>
</comment>
<gene>
    <name evidence="1" type="ORF">D5086_028070</name>
</gene>
<evidence type="ECO:0000313" key="2">
    <source>
        <dbReference type="Proteomes" id="UP000309997"/>
    </source>
</evidence>
<keyword evidence="2" id="KW-1185">Reference proteome</keyword>
<dbReference type="EMBL" id="RCHU02000015">
    <property type="protein sequence ID" value="KAL3570821.1"/>
    <property type="molecule type" value="Genomic_DNA"/>
</dbReference>
<dbReference type="Proteomes" id="UP000309997">
    <property type="component" value="Unassembled WGS sequence"/>
</dbReference>
<evidence type="ECO:0000313" key="1">
    <source>
        <dbReference type="EMBL" id="KAL3570821.1"/>
    </source>
</evidence>
<name>A0ACC4AX80_POPAL</name>